<keyword evidence="3" id="KW-0808">Transferase</keyword>
<keyword evidence="4" id="KW-1185">Reference proteome</keyword>
<dbReference type="PANTHER" id="PTHR47074:SF11">
    <property type="entry name" value="REVERSE TRANSCRIPTASE-LIKE PROTEIN"/>
    <property type="match status" value="1"/>
</dbReference>
<dbReference type="OMA" id="AIHENEY"/>
<gene>
    <name evidence="3" type="ORF">BVC80_1819g23</name>
</gene>
<evidence type="ECO:0000259" key="1">
    <source>
        <dbReference type="Pfam" id="PF13456"/>
    </source>
</evidence>
<dbReference type="Pfam" id="PF13456">
    <property type="entry name" value="RVT_3"/>
    <property type="match status" value="1"/>
</dbReference>
<name>A0A200QW55_MACCD</name>
<dbReference type="Gene3D" id="3.30.420.10">
    <property type="entry name" value="Ribonuclease H-like superfamily/Ribonuclease H"/>
    <property type="match status" value="1"/>
</dbReference>
<dbReference type="GO" id="GO:0003676">
    <property type="term" value="F:nucleic acid binding"/>
    <property type="evidence" value="ECO:0007669"/>
    <property type="project" value="InterPro"/>
</dbReference>
<dbReference type="CDD" id="cd06222">
    <property type="entry name" value="RNase_H_like"/>
    <property type="match status" value="1"/>
</dbReference>
<dbReference type="OrthoDB" id="1938246at2759"/>
<dbReference type="SUPFAM" id="SSF53098">
    <property type="entry name" value="Ribonuclease H-like"/>
    <property type="match status" value="1"/>
</dbReference>
<keyword evidence="3" id="KW-0695">RNA-directed DNA polymerase</keyword>
<dbReference type="Proteomes" id="UP000195402">
    <property type="component" value="Unassembled WGS sequence"/>
</dbReference>
<sequence>MARILNIHNHSLGEKYLGAPIMFQKSKIQTHFGLLKSVEKRIKAWSCRLLSQAGRTTLVKAVGEPIPLYQMATFLIPKNLILKAKYHARTNFIGAKCPTNASWAWKCLVHIKEEIKPFILWVVGDGHFIDPWCDWWIPKVGVAKPKPNTIPDLTLKVADCIDHDLRRWNIATLSQHFDHSSIEKIVRIPLSSAACSDRRVWDLSRDGRFSTKSAYHVLRGRTSNPQENLWKNFWRVKIPYRVQLFEWKSAMNSIHVREILNQRIHIDTDLCPYCQAEPESIMHALIFCPFIITIWATPKLPPCTNFGVGTHMRDWISFWLGEPPYPNANEKIQKFPLVACLLWSIWVGRNNLIHSVWNPPPTEWIKINTDGAWNPENNDGGKGFIVRNHESKFLFVVAAYSSFVSAEEAEVRCIWSAVKKAWEMKYRKVMIESDAAVVINQINDGNFGGRWNTYALLQDINNWRLKFDEISFKFIQRSCNGTAHDIAQWGKNSMLNMCWANPPIWLMASLGRDAAIQAL</sequence>
<dbReference type="Pfam" id="PF13966">
    <property type="entry name" value="zf-RVT"/>
    <property type="match status" value="1"/>
</dbReference>
<accession>A0A200QW55</accession>
<evidence type="ECO:0000313" key="3">
    <source>
        <dbReference type="EMBL" id="OVA14707.1"/>
    </source>
</evidence>
<dbReference type="InterPro" id="IPR026960">
    <property type="entry name" value="RVT-Znf"/>
</dbReference>
<comment type="caution">
    <text evidence="3">The sequence shown here is derived from an EMBL/GenBank/DDBJ whole genome shotgun (WGS) entry which is preliminary data.</text>
</comment>
<dbReference type="GO" id="GO:0003964">
    <property type="term" value="F:RNA-directed DNA polymerase activity"/>
    <property type="evidence" value="ECO:0007669"/>
    <property type="project" value="UniProtKB-KW"/>
</dbReference>
<dbReference type="InterPro" id="IPR036397">
    <property type="entry name" value="RNaseH_sf"/>
</dbReference>
<dbReference type="GO" id="GO:0004523">
    <property type="term" value="F:RNA-DNA hybrid ribonuclease activity"/>
    <property type="evidence" value="ECO:0007669"/>
    <property type="project" value="InterPro"/>
</dbReference>
<reference evidence="3 4" key="1">
    <citation type="journal article" date="2017" name="Mol. Plant">
        <title>The Genome of Medicinal Plant Macleaya cordata Provides New Insights into Benzylisoquinoline Alkaloids Metabolism.</title>
        <authorList>
            <person name="Liu X."/>
            <person name="Liu Y."/>
            <person name="Huang P."/>
            <person name="Ma Y."/>
            <person name="Qing Z."/>
            <person name="Tang Q."/>
            <person name="Cao H."/>
            <person name="Cheng P."/>
            <person name="Zheng Y."/>
            <person name="Yuan Z."/>
            <person name="Zhou Y."/>
            <person name="Liu J."/>
            <person name="Tang Z."/>
            <person name="Zhuo Y."/>
            <person name="Zhang Y."/>
            <person name="Yu L."/>
            <person name="Huang J."/>
            <person name="Yang P."/>
            <person name="Peng Q."/>
            <person name="Zhang J."/>
            <person name="Jiang W."/>
            <person name="Zhang Z."/>
            <person name="Lin K."/>
            <person name="Ro D.K."/>
            <person name="Chen X."/>
            <person name="Xiong X."/>
            <person name="Shang Y."/>
            <person name="Huang S."/>
            <person name="Zeng J."/>
        </authorList>
    </citation>
    <scope>NUCLEOTIDE SEQUENCE [LARGE SCALE GENOMIC DNA]</scope>
    <source>
        <strain evidence="4">cv. BLH2017</strain>
        <tissue evidence="3">Root</tissue>
    </source>
</reference>
<dbReference type="InterPro" id="IPR002156">
    <property type="entry name" value="RNaseH_domain"/>
</dbReference>
<dbReference type="InterPro" id="IPR044730">
    <property type="entry name" value="RNase_H-like_dom_plant"/>
</dbReference>
<dbReference type="InterPro" id="IPR012337">
    <property type="entry name" value="RNaseH-like_sf"/>
</dbReference>
<dbReference type="InterPro" id="IPR052929">
    <property type="entry name" value="RNase_H-like_EbsB-rel"/>
</dbReference>
<evidence type="ECO:0000259" key="2">
    <source>
        <dbReference type="Pfam" id="PF13966"/>
    </source>
</evidence>
<feature type="domain" description="RNase H type-1" evidence="1">
    <location>
        <begin position="368"/>
        <end position="489"/>
    </location>
</feature>
<dbReference type="EMBL" id="MVGT01001025">
    <property type="protein sequence ID" value="OVA14707.1"/>
    <property type="molecule type" value="Genomic_DNA"/>
</dbReference>
<dbReference type="AlphaFoldDB" id="A0A200QW55"/>
<protein>
    <submittedName>
        <fullName evidence="3">Reverse transcriptase zinc-binding domain</fullName>
    </submittedName>
</protein>
<keyword evidence="3" id="KW-0548">Nucleotidyltransferase</keyword>
<organism evidence="3 4">
    <name type="scientific">Macleaya cordata</name>
    <name type="common">Five-seeded plume-poppy</name>
    <name type="synonym">Bocconia cordata</name>
    <dbReference type="NCBI Taxonomy" id="56857"/>
    <lineage>
        <taxon>Eukaryota</taxon>
        <taxon>Viridiplantae</taxon>
        <taxon>Streptophyta</taxon>
        <taxon>Embryophyta</taxon>
        <taxon>Tracheophyta</taxon>
        <taxon>Spermatophyta</taxon>
        <taxon>Magnoliopsida</taxon>
        <taxon>Ranunculales</taxon>
        <taxon>Papaveraceae</taxon>
        <taxon>Papaveroideae</taxon>
        <taxon>Macleaya</taxon>
    </lineage>
</organism>
<feature type="domain" description="Reverse transcriptase zinc-binding" evidence="2">
    <location>
        <begin position="209"/>
        <end position="295"/>
    </location>
</feature>
<dbReference type="PANTHER" id="PTHR47074">
    <property type="entry name" value="BNAC02G40300D PROTEIN"/>
    <property type="match status" value="1"/>
</dbReference>
<evidence type="ECO:0000313" key="4">
    <source>
        <dbReference type="Proteomes" id="UP000195402"/>
    </source>
</evidence>
<proteinExistence type="predicted"/>
<dbReference type="InParanoid" id="A0A200QW55"/>